<dbReference type="InterPro" id="IPR001031">
    <property type="entry name" value="Thioesterase"/>
</dbReference>
<dbReference type="Proteomes" id="UP000762253">
    <property type="component" value="Unassembled WGS sequence"/>
</dbReference>
<evidence type="ECO:0000313" key="2">
    <source>
        <dbReference type="EMBL" id="NMF67334.1"/>
    </source>
</evidence>
<proteinExistence type="predicted"/>
<dbReference type="EMBL" id="QMEC01000264">
    <property type="protein sequence ID" value="NMF67334.1"/>
    <property type="molecule type" value="Genomic_DNA"/>
</dbReference>
<dbReference type="InterPro" id="IPR029058">
    <property type="entry name" value="AB_hydrolase_fold"/>
</dbReference>
<organism evidence="2 3">
    <name type="scientific">Brasilonema octagenarum UFV-OR1</name>
    <dbReference type="NCBI Taxonomy" id="417115"/>
    <lineage>
        <taxon>Bacteria</taxon>
        <taxon>Bacillati</taxon>
        <taxon>Cyanobacteriota</taxon>
        <taxon>Cyanophyceae</taxon>
        <taxon>Nostocales</taxon>
        <taxon>Scytonemataceae</taxon>
        <taxon>Brasilonema</taxon>
        <taxon>Octagenarum group</taxon>
    </lineage>
</organism>
<evidence type="ECO:0000313" key="3">
    <source>
        <dbReference type="Proteomes" id="UP000762253"/>
    </source>
</evidence>
<gene>
    <name evidence="2" type="ORF">DP115_33225</name>
</gene>
<sequence length="258" mass="29219">MVYQHLATCLGSDQPVYGIQSRALNDLTQEHTSIDNMAVEYAKVIRQHQPDGSYYLMGWSMGGVVAVSVAQELEQQGQKVAFVGLVDAFLISDNTPTFEHNPFQELALVFGGTFVDAFMTLDAVEQQGLRDELISLPTLERLRRIMVWGQERNLFSTEIAVEFLQKQVNLTEIHEQQLKVHHAPQIQARLYVWWALDKLDGGLSRTAWSQYTTGASYTEIVDGNHFTVMRTPHIQTLAHKLQECLRAVRSSELKGQEN</sequence>
<comment type="caution">
    <text evidence="2">The sequence shown here is derived from an EMBL/GenBank/DDBJ whole genome shotgun (WGS) entry which is preliminary data.</text>
</comment>
<name>A0ABX1MKI6_9CYAN</name>
<feature type="domain" description="Thioesterase" evidence="1">
    <location>
        <begin position="2"/>
        <end position="235"/>
    </location>
</feature>
<accession>A0ABX1MKI6</accession>
<keyword evidence="3" id="KW-1185">Reference proteome</keyword>
<dbReference type="Pfam" id="PF00975">
    <property type="entry name" value="Thioesterase"/>
    <property type="match status" value="1"/>
</dbReference>
<dbReference type="SUPFAM" id="SSF53474">
    <property type="entry name" value="alpha/beta-Hydrolases"/>
    <property type="match status" value="1"/>
</dbReference>
<dbReference type="Gene3D" id="3.40.50.1820">
    <property type="entry name" value="alpha/beta hydrolase"/>
    <property type="match status" value="1"/>
</dbReference>
<evidence type="ECO:0000259" key="1">
    <source>
        <dbReference type="Pfam" id="PF00975"/>
    </source>
</evidence>
<protein>
    <recommendedName>
        <fullName evidence="1">Thioesterase domain-containing protein</fullName>
    </recommendedName>
</protein>
<reference evidence="2 3" key="1">
    <citation type="submission" date="2018-06" db="EMBL/GenBank/DDBJ databases">
        <title>Comparative genomics of Brasilonema spp. strains.</title>
        <authorList>
            <person name="Alvarenga D.O."/>
            <person name="Fiore M.F."/>
            <person name="Varani A.M."/>
        </authorList>
    </citation>
    <scope>NUCLEOTIDE SEQUENCE [LARGE SCALE GENOMIC DNA]</scope>
    <source>
        <strain evidence="2 3">UFV-OR1</strain>
    </source>
</reference>